<dbReference type="Proteomes" id="UP000295058">
    <property type="component" value="Unassembled WGS sequence"/>
</dbReference>
<dbReference type="InterPro" id="IPR041544">
    <property type="entry name" value="MotY_N"/>
</dbReference>
<comment type="caution">
    <text evidence="6">The sequence shown here is derived from an EMBL/GenBank/DDBJ whole genome shotgun (WGS) entry which is preliminary data.</text>
</comment>
<dbReference type="InterPro" id="IPR006664">
    <property type="entry name" value="OMP_bac"/>
</dbReference>
<evidence type="ECO:0000259" key="5">
    <source>
        <dbReference type="PROSITE" id="PS51123"/>
    </source>
</evidence>
<dbReference type="InterPro" id="IPR036737">
    <property type="entry name" value="OmpA-like_sf"/>
</dbReference>
<dbReference type="CDD" id="cd07185">
    <property type="entry name" value="OmpA_C-like"/>
    <property type="match status" value="1"/>
</dbReference>
<evidence type="ECO:0000313" key="7">
    <source>
        <dbReference type="EMBL" id="TDW60222.1"/>
    </source>
</evidence>
<dbReference type="RefSeq" id="WP_094276960.1">
    <property type="nucleotide sequence ID" value="NZ_NQJF01000002.1"/>
</dbReference>
<evidence type="ECO:0000256" key="2">
    <source>
        <dbReference type="ARBA" id="ARBA00023136"/>
    </source>
</evidence>
<dbReference type="PROSITE" id="PS51123">
    <property type="entry name" value="OMPA_2"/>
    <property type="match status" value="1"/>
</dbReference>
<evidence type="ECO:0000256" key="1">
    <source>
        <dbReference type="ARBA" id="ARBA00004442"/>
    </source>
</evidence>
<dbReference type="Pfam" id="PF18393">
    <property type="entry name" value="MotY_N"/>
    <property type="match status" value="1"/>
</dbReference>
<dbReference type="Gene3D" id="3.30.1330.60">
    <property type="entry name" value="OmpA-like domain"/>
    <property type="match status" value="1"/>
</dbReference>
<name>A0A235CMH6_9GAMM</name>
<dbReference type="Gene3D" id="2.60.40.2540">
    <property type="match status" value="1"/>
</dbReference>
<dbReference type="InterPro" id="IPR050330">
    <property type="entry name" value="Bact_OuterMem_StrucFunc"/>
</dbReference>
<comment type="subcellular location">
    <subcellularLocation>
        <location evidence="1">Cell outer membrane</location>
    </subcellularLocation>
</comment>
<dbReference type="EMBL" id="NQJF01000002">
    <property type="protein sequence ID" value="OYD25771.1"/>
    <property type="molecule type" value="Genomic_DNA"/>
</dbReference>
<reference evidence="7 9" key="2">
    <citation type="submission" date="2019-03" db="EMBL/GenBank/DDBJ databases">
        <title>Genomic Encyclopedia of Archaeal and Bacterial Type Strains, Phase II (KMG-II): from individual species to whole genera.</title>
        <authorList>
            <person name="Goeker M."/>
        </authorList>
    </citation>
    <scope>NUCLEOTIDE SEQUENCE [LARGE SCALE GENOMIC DNA]</scope>
    <source>
        <strain evidence="7 9">DSM 15594</strain>
    </source>
</reference>
<evidence type="ECO:0000256" key="3">
    <source>
        <dbReference type="PROSITE-ProRule" id="PRU00473"/>
    </source>
</evidence>
<dbReference type="Proteomes" id="UP000243640">
    <property type="component" value="Unassembled WGS sequence"/>
</dbReference>
<keyword evidence="9" id="KW-1185">Reference proteome</keyword>
<protein>
    <submittedName>
        <fullName evidence="7">OmpA family protein</fullName>
    </submittedName>
</protein>
<feature type="chain" id="PRO_5013212152" evidence="4">
    <location>
        <begin position="25"/>
        <end position="281"/>
    </location>
</feature>
<dbReference type="OrthoDB" id="9805832at2"/>
<dbReference type="Pfam" id="PF00691">
    <property type="entry name" value="OmpA"/>
    <property type="match status" value="1"/>
</dbReference>
<feature type="signal peptide" evidence="4">
    <location>
        <begin position="1"/>
        <end position="24"/>
    </location>
</feature>
<dbReference type="EMBL" id="SODO01000003">
    <property type="protein sequence ID" value="TDW60222.1"/>
    <property type="molecule type" value="Genomic_DNA"/>
</dbReference>
<gene>
    <name evidence="6" type="ORF">B6S09_02710</name>
    <name evidence="7" type="ORF">LY04_01217</name>
</gene>
<dbReference type="PRINTS" id="PR01021">
    <property type="entry name" value="OMPADOMAIN"/>
</dbReference>
<dbReference type="PRINTS" id="PR01023">
    <property type="entry name" value="NAFLGMOTY"/>
</dbReference>
<dbReference type="PANTHER" id="PTHR30329:SF17">
    <property type="entry name" value="LIPOPROTEIN YFIB-RELATED"/>
    <property type="match status" value="1"/>
</dbReference>
<keyword evidence="4" id="KW-0732">Signal</keyword>
<dbReference type="AlphaFoldDB" id="A0A235CMH6"/>
<evidence type="ECO:0000313" key="9">
    <source>
        <dbReference type="Proteomes" id="UP000295058"/>
    </source>
</evidence>
<proteinExistence type="predicted"/>
<dbReference type="GO" id="GO:0009279">
    <property type="term" value="C:cell outer membrane"/>
    <property type="evidence" value="ECO:0007669"/>
    <property type="project" value="UniProtKB-SubCell"/>
</dbReference>
<evidence type="ECO:0000313" key="6">
    <source>
        <dbReference type="EMBL" id="OYD25771.1"/>
    </source>
</evidence>
<evidence type="ECO:0000256" key="4">
    <source>
        <dbReference type="SAM" id="SignalP"/>
    </source>
</evidence>
<dbReference type="SUPFAM" id="SSF103088">
    <property type="entry name" value="OmpA-like"/>
    <property type="match status" value="1"/>
</dbReference>
<evidence type="ECO:0000313" key="8">
    <source>
        <dbReference type="Proteomes" id="UP000243640"/>
    </source>
</evidence>
<organism evidence="6 8">
    <name type="scientific">Oceanimonas baumannii</name>
    <dbReference type="NCBI Taxonomy" id="129578"/>
    <lineage>
        <taxon>Bacteria</taxon>
        <taxon>Pseudomonadati</taxon>
        <taxon>Pseudomonadota</taxon>
        <taxon>Gammaproteobacteria</taxon>
        <taxon>Aeromonadales</taxon>
        <taxon>Aeromonadaceae</taxon>
        <taxon>Oceanimonas</taxon>
    </lineage>
</organism>
<keyword evidence="2 3" id="KW-0472">Membrane</keyword>
<reference evidence="6 8" key="1">
    <citation type="submission" date="2017-08" db="EMBL/GenBank/DDBJ databases">
        <title>Draft Genome Sequence of the Marine Bacterium Oceanimonas baumannii ATCC 700832.</title>
        <authorList>
            <person name="Mcclelland W.D."/>
            <person name="Brennan M.A."/>
            <person name="Trachtenberg A.M."/>
            <person name="Maclea K.S."/>
        </authorList>
    </citation>
    <scope>NUCLEOTIDE SEQUENCE [LARGE SCALE GENOMIC DNA]</scope>
    <source>
        <strain evidence="6 8">ATCC 700832</strain>
    </source>
</reference>
<feature type="domain" description="OmpA-like" evidence="5">
    <location>
        <begin position="162"/>
        <end position="278"/>
    </location>
</feature>
<accession>A0A235CMH6</accession>
<dbReference type="InterPro" id="IPR006665">
    <property type="entry name" value="OmpA-like"/>
</dbReference>
<dbReference type="PANTHER" id="PTHR30329">
    <property type="entry name" value="STATOR ELEMENT OF FLAGELLAR MOTOR COMPLEX"/>
    <property type="match status" value="1"/>
</dbReference>
<sequence length="281" mass="31100">MNNLARLKGMACLGVMLGSSGASADYVTELDKAAWHAERKASRCVLEHRIGQVAMARFSASGKDHPVLTIDWQARGIQGGLATLAVVPAPWQQIPEQPLTQSHWQRQQLHFNQQMPEALNALANGRWLATSESGNPHRMVMPSIYFQQAYSEFRRCLGLGSAEPTFNGERLTLHFQGGARVLSDGQRQQLAAFAAHIRKMQPASLLLESYTDNSGSDALNLKLSRQRAEQIADLLRHYHPTLPMSIRAFGEAHPVTDNTTPAGRYQNRRVVISIIKAEQAS</sequence>